<dbReference type="Pfam" id="PF00550">
    <property type="entry name" value="PP-binding"/>
    <property type="match status" value="1"/>
</dbReference>
<organism evidence="2 3">
    <name type="scientific">Parenemella sanctibonifatiensis</name>
    <dbReference type="NCBI Taxonomy" id="2016505"/>
    <lineage>
        <taxon>Bacteria</taxon>
        <taxon>Bacillati</taxon>
        <taxon>Actinomycetota</taxon>
        <taxon>Actinomycetes</taxon>
        <taxon>Propionibacteriales</taxon>
        <taxon>Propionibacteriaceae</taxon>
        <taxon>Parenemella</taxon>
    </lineage>
</organism>
<dbReference type="AlphaFoldDB" id="A0A255EDW9"/>
<protein>
    <recommendedName>
        <fullName evidence="1">Carrier domain-containing protein</fullName>
    </recommendedName>
</protein>
<gene>
    <name evidence="2" type="ORF">CGZ91_09570</name>
</gene>
<evidence type="ECO:0000313" key="2">
    <source>
        <dbReference type="EMBL" id="OYN89757.1"/>
    </source>
</evidence>
<sequence>MMDQPRGTYEYDVQRIVCRLTERPSADVGVTASMEDIGLDSVDFMVLLAELGRATGAPLLGLGLDPRSTSCASLAERVVAATGAMVPPGLLVFSTRIEDNASIIWVVLPAGNGEVGFARRSLLDWDGVLGLRGYGLGPNELVPDSGAALGQVYWKAVEDLVLERPDRRVVFVGFSLGAWIARLVAEAAHGCVDSGSIGLVLMDPLPPSAYLRGSEAEFLDQRRRVWERYTVGRGASRSWPEVSRLAIKRGALPGYLGGDDLRRIELFQFRTARAAMTEAPPLPAHSLLISSRGSWRGHWGDPTYEGSKRLVFPGGHAELTWGFPWRELRSYGHGWNWRPLAAAFERGRTHD</sequence>
<accession>A0A255EDW9</accession>
<evidence type="ECO:0000259" key="1">
    <source>
        <dbReference type="PROSITE" id="PS50075"/>
    </source>
</evidence>
<dbReference type="Proteomes" id="UP000216300">
    <property type="component" value="Unassembled WGS sequence"/>
</dbReference>
<feature type="domain" description="Carrier" evidence="1">
    <location>
        <begin position="4"/>
        <end position="82"/>
    </location>
</feature>
<name>A0A255EDW9_9ACTN</name>
<evidence type="ECO:0000313" key="3">
    <source>
        <dbReference type="Proteomes" id="UP000216300"/>
    </source>
</evidence>
<comment type="caution">
    <text evidence="2">The sequence shown here is derived from an EMBL/GenBank/DDBJ whole genome shotgun (WGS) entry which is preliminary data.</text>
</comment>
<dbReference type="PROSITE" id="PS50075">
    <property type="entry name" value="CARRIER"/>
    <property type="match status" value="1"/>
</dbReference>
<dbReference type="InterPro" id="IPR029058">
    <property type="entry name" value="AB_hydrolase_fold"/>
</dbReference>
<dbReference type="InterPro" id="IPR036736">
    <property type="entry name" value="ACP-like_sf"/>
</dbReference>
<keyword evidence="3" id="KW-1185">Reference proteome</keyword>
<dbReference type="SUPFAM" id="SSF47336">
    <property type="entry name" value="ACP-like"/>
    <property type="match status" value="1"/>
</dbReference>
<proteinExistence type="predicted"/>
<dbReference type="Gene3D" id="3.40.50.1820">
    <property type="entry name" value="alpha/beta hydrolase"/>
    <property type="match status" value="1"/>
</dbReference>
<reference evidence="2 3" key="1">
    <citation type="submission" date="2017-07" db="EMBL/GenBank/DDBJ databases">
        <title>Draft whole genome sequences of clinical Proprionibacteriaceae strains.</title>
        <authorList>
            <person name="Bernier A.-M."/>
            <person name="Bernard K."/>
            <person name="Domingo M.-C."/>
        </authorList>
    </citation>
    <scope>NUCLEOTIDE SEQUENCE [LARGE SCALE GENOMIC DNA]</scope>
    <source>
        <strain evidence="2 3">NML 150081</strain>
    </source>
</reference>
<dbReference type="InterPro" id="IPR009081">
    <property type="entry name" value="PP-bd_ACP"/>
</dbReference>
<dbReference type="SUPFAM" id="SSF53474">
    <property type="entry name" value="alpha/beta-Hydrolases"/>
    <property type="match status" value="1"/>
</dbReference>
<dbReference type="EMBL" id="NMVJ01000008">
    <property type="protein sequence ID" value="OYN89757.1"/>
    <property type="molecule type" value="Genomic_DNA"/>
</dbReference>